<gene>
    <name evidence="11" type="ORF">LRAMOSA06354</name>
</gene>
<feature type="compositionally biased region" description="Acidic residues" evidence="9">
    <location>
        <begin position="362"/>
        <end position="378"/>
    </location>
</feature>
<name>A0A077X3W6_9FUNG</name>
<dbReference type="InterPro" id="IPR011989">
    <property type="entry name" value="ARM-like"/>
</dbReference>
<evidence type="ECO:0000256" key="3">
    <source>
        <dbReference type="ARBA" id="ARBA00022448"/>
    </source>
</evidence>
<dbReference type="Gene3D" id="1.25.10.10">
    <property type="entry name" value="Leucine-rich Repeat Variant"/>
    <property type="match status" value="2"/>
</dbReference>
<evidence type="ECO:0000256" key="7">
    <source>
        <dbReference type="ARBA" id="ARBA00023242"/>
    </source>
</evidence>
<comment type="similarity">
    <text evidence="8">Belongs to the importin beta family. Importin beta-2 subfamily.</text>
</comment>
<evidence type="ECO:0000256" key="9">
    <source>
        <dbReference type="SAM" id="MobiDB-lite"/>
    </source>
</evidence>
<evidence type="ECO:0000259" key="10">
    <source>
        <dbReference type="PROSITE" id="PS50166"/>
    </source>
</evidence>
<keyword evidence="6" id="KW-0653">Protein transport</keyword>
<keyword evidence="4" id="KW-0963">Cytoplasm</keyword>
<protein>
    <recommendedName>
        <fullName evidence="10">Importin N-terminal domain-containing protein</fullName>
    </recommendedName>
</protein>
<dbReference type="Pfam" id="PF03810">
    <property type="entry name" value="IBN_N"/>
    <property type="match status" value="1"/>
</dbReference>
<evidence type="ECO:0000256" key="8">
    <source>
        <dbReference type="ARBA" id="ARBA00038423"/>
    </source>
</evidence>
<dbReference type="InterPro" id="IPR001494">
    <property type="entry name" value="Importin-beta_N"/>
</dbReference>
<dbReference type="GO" id="GO:0005737">
    <property type="term" value="C:cytoplasm"/>
    <property type="evidence" value="ECO:0007669"/>
    <property type="project" value="UniProtKB-SubCell"/>
</dbReference>
<dbReference type="SMART" id="SM00913">
    <property type="entry name" value="IBN_N"/>
    <property type="match status" value="1"/>
</dbReference>
<keyword evidence="5" id="KW-0677">Repeat</keyword>
<keyword evidence="7" id="KW-0539">Nucleus</keyword>
<evidence type="ECO:0000256" key="1">
    <source>
        <dbReference type="ARBA" id="ARBA00004123"/>
    </source>
</evidence>
<feature type="compositionally biased region" description="Basic and acidic residues" evidence="9">
    <location>
        <begin position="342"/>
        <end position="361"/>
    </location>
</feature>
<accession>A0A077X3W6</accession>
<dbReference type="Pfam" id="PF13513">
    <property type="entry name" value="HEAT_EZ"/>
    <property type="match status" value="1"/>
</dbReference>
<evidence type="ECO:0000256" key="5">
    <source>
        <dbReference type="ARBA" id="ARBA00022737"/>
    </source>
</evidence>
<dbReference type="SUPFAM" id="SSF48371">
    <property type="entry name" value="ARM repeat"/>
    <property type="match status" value="1"/>
</dbReference>
<dbReference type="InterPro" id="IPR058584">
    <property type="entry name" value="IMB1_TNPO1-like_TPR"/>
</dbReference>
<dbReference type="EMBL" id="LK023386">
    <property type="protein sequence ID" value="CDS14184.1"/>
    <property type="molecule type" value="Genomic_DNA"/>
</dbReference>
<dbReference type="InterPro" id="IPR040122">
    <property type="entry name" value="Importin_beta"/>
</dbReference>
<evidence type="ECO:0000256" key="2">
    <source>
        <dbReference type="ARBA" id="ARBA00004496"/>
    </source>
</evidence>
<organism evidence="11">
    <name type="scientific">Lichtheimia ramosa</name>
    <dbReference type="NCBI Taxonomy" id="688394"/>
    <lineage>
        <taxon>Eukaryota</taxon>
        <taxon>Fungi</taxon>
        <taxon>Fungi incertae sedis</taxon>
        <taxon>Mucoromycota</taxon>
        <taxon>Mucoromycotina</taxon>
        <taxon>Mucoromycetes</taxon>
        <taxon>Mucorales</taxon>
        <taxon>Lichtheimiaceae</taxon>
        <taxon>Lichtheimia</taxon>
    </lineage>
</organism>
<dbReference type="PROSITE" id="PS50166">
    <property type="entry name" value="IMPORTIN_B_NT"/>
    <property type="match status" value="1"/>
</dbReference>
<dbReference type="OrthoDB" id="951172at2759"/>
<dbReference type="GO" id="GO:0031267">
    <property type="term" value="F:small GTPase binding"/>
    <property type="evidence" value="ECO:0007669"/>
    <property type="project" value="InterPro"/>
</dbReference>
<dbReference type="InterPro" id="IPR016024">
    <property type="entry name" value="ARM-type_fold"/>
</dbReference>
<keyword evidence="3" id="KW-0813">Transport</keyword>
<dbReference type="GO" id="GO:0031981">
    <property type="term" value="C:nuclear lumen"/>
    <property type="evidence" value="ECO:0007669"/>
    <property type="project" value="UniProtKB-ARBA"/>
</dbReference>
<sequence>MSNTWQPTEQGLSDLLQLLREALNPSDSHAVQEKLEYFNKIPDYNSYLVYILTQMPHEDQYVRSVAGLTLKNNIRAHFPAIPQEVVAYIKECSLQHIGDPEIGKAVGIVIAAIVERGQVHNWMQALQVLMGKLDDPNPTVVENAFTTLQKICEDCSRELDQNVGGVHPLEFMIPKFITFFAHPQEKLRLCAINSTSQFITLRSAPLMNNMDQFLGALFSRATDDSLEVRKAVCQALVSLLEMCATVLFPHMPNIVDYMLYCTQSDDADLALEACEFWLVFAEQDDLREQLQPFLPRIVPVLLKGMVYSELDLLTLGGDEDDAHVADSEQDIKPRHHKANVIENEHAEKAEGAAGDKPKNGTDDEDDDEDDDDYDDDDLDDEFYGEWNLRKCSAATLDVLCTSFEGEVIQLLMPLLKTELESTDWLHRECGILALGAAAEGGMQEIAPHLPELVPYLFTNLNDPKPLVRSITCWTLGRYASWIQHGKHFLQPLIQNLLQRILDNNKRVQEAACSSFSLLEENVTTDLIPYLHPILMTLATAFEKYQHRNLLLLYDTVGTLADVVGPAINQEEFIRIIMPPLIQKWQQIPDDSTDLFPLLECLSSITTALGKGFKPFAEPVYARCVNLVCKTIEECRLAANDPAQDIPDKDFMIVALDLLSGIIQALNTEAEPLVASTNPPVVQFLSICIQDEVAEVRQSAYAVLGDLAISCFEQIRNVVPQFMPHIVSQIDPQAEHVSVCNNATWAAGEIAIKWGQEIQPYVEPMLQRLFMLIVNPNVQRTLLENVAITIGRLGLVCPQLVSPHLPVFITPWLSALIPICSNDEKASAFSGLCEMIKANPQGCKDIGQLATAVATYVDTPPSLAQSFGEILTGYKNMIGEEQWTQLDASMQPPARALLRERYGV</sequence>
<feature type="region of interest" description="Disordered" evidence="9">
    <location>
        <begin position="342"/>
        <end position="378"/>
    </location>
</feature>
<dbReference type="FunFam" id="1.25.10.10:FF:000028">
    <property type="entry name" value="Transportin-1 isoform 1"/>
    <property type="match status" value="1"/>
</dbReference>
<evidence type="ECO:0000256" key="4">
    <source>
        <dbReference type="ARBA" id="ARBA00022490"/>
    </source>
</evidence>
<comment type="subcellular location">
    <subcellularLocation>
        <location evidence="2">Cytoplasm</location>
    </subcellularLocation>
    <subcellularLocation>
        <location evidence="1">Nucleus</location>
    </subcellularLocation>
</comment>
<feature type="domain" description="Importin N-terminal" evidence="10">
    <location>
        <begin position="31"/>
        <end position="99"/>
    </location>
</feature>
<reference evidence="11" key="1">
    <citation type="journal article" date="2014" name="Genome Announc.">
        <title>De novo whole-genome sequence and genome annotation of Lichtheimia ramosa.</title>
        <authorList>
            <person name="Linde J."/>
            <person name="Schwartze V."/>
            <person name="Binder U."/>
            <person name="Lass-Florl C."/>
            <person name="Voigt K."/>
            <person name="Horn F."/>
        </authorList>
    </citation>
    <scope>NUCLEOTIDE SEQUENCE</scope>
    <source>
        <strain evidence="11">JMRC FSU:6197</strain>
    </source>
</reference>
<dbReference type="GO" id="GO:0006606">
    <property type="term" value="P:protein import into nucleus"/>
    <property type="evidence" value="ECO:0007669"/>
    <property type="project" value="InterPro"/>
</dbReference>
<proteinExistence type="inferred from homology"/>
<dbReference type="PANTHER" id="PTHR10527">
    <property type="entry name" value="IMPORTIN BETA"/>
    <property type="match status" value="1"/>
</dbReference>
<evidence type="ECO:0000313" key="11">
    <source>
        <dbReference type="EMBL" id="CDS14184.1"/>
    </source>
</evidence>
<dbReference type="Pfam" id="PF25574">
    <property type="entry name" value="TPR_IMB1"/>
    <property type="match status" value="1"/>
</dbReference>
<evidence type="ECO:0000256" key="6">
    <source>
        <dbReference type="ARBA" id="ARBA00022927"/>
    </source>
</evidence>
<dbReference type="AlphaFoldDB" id="A0A077X3W6"/>